<keyword evidence="4" id="KW-1185">Reference proteome</keyword>
<dbReference type="Gene3D" id="3.40.190.10">
    <property type="entry name" value="Periplasmic binding protein-like II"/>
    <property type="match status" value="2"/>
</dbReference>
<evidence type="ECO:0000256" key="1">
    <source>
        <dbReference type="ARBA" id="ARBA00022729"/>
    </source>
</evidence>
<evidence type="ECO:0000313" key="3">
    <source>
        <dbReference type="EMBL" id="NLR74506.1"/>
    </source>
</evidence>
<comment type="caution">
    <text evidence="3">The sequence shown here is derived from an EMBL/GenBank/DDBJ whole genome shotgun (WGS) entry which is preliminary data.</text>
</comment>
<dbReference type="InterPro" id="IPR001638">
    <property type="entry name" value="Solute-binding_3/MltF_N"/>
</dbReference>
<keyword evidence="1" id="KW-0732">Signal</keyword>
<evidence type="ECO:0000313" key="4">
    <source>
        <dbReference type="Proteomes" id="UP000587991"/>
    </source>
</evidence>
<gene>
    <name evidence="3" type="ORF">HF682_04980</name>
</gene>
<dbReference type="Proteomes" id="UP000587991">
    <property type="component" value="Unassembled WGS sequence"/>
</dbReference>
<dbReference type="AlphaFoldDB" id="A0A847SAE4"/>
<dbReference type="RefSeq" id="WP_205881904.1">
    <property type="nucleotide sequence ID" value="NZ_JABAIM010000001.1"/>
</dbReference>
<dbReference type="PANTHER" id="PTHR35936">
    <property type="entry name" value="MEMBRANE-BOUND LYTIC MUREIN TRANSGLYCOSYLASE F"/>
    <property type="match status" value="1"/>
</dbReference>
<dbReference type="EMBL" id="JABAIM010000001">
    <property type="protein sequence ID" value="NLR74506.1"/>
    <property type="molecule type" value="Genomic_DNA"/>
</dbReference>
<dbReference type="PANTHER" id="PTHR35936:SF35">
    <property type="entry name" value="L-CYSTINE-BINDING PROTEIN TCYJ"/>
    <property type="match status" value="1"/>
</dbReference>
<proteinExistence type="predicted"/>
<dbReference type="SUPFAM" id="SSF53850">
    <property type="entry name" value="Periplasmic binding protein-like II"/>
    <property type="match status" value="1"/>
</dbReference>
<protein>
    <submittedName>
        <fullName evidence="3">Amino acid ABC transporter substrate-binding protein</fullName>
    </submittedName>
</protein>
<reference evidence="3 4" key="1">
    <citation type="submission" date="2020-04" db="EMBL/GenBank/DDBJ databases">
        <title>Draft genome of Leeia sp. IMCC25680.</title>
        <authorList>
            <person name="Song J."/>
            <person name="Cho J.-C."/>
        </authorList>
    </citation>
    <scope>NUCLEOTIDE SEQUENCE [LARGE SCALE GENOMIC DNA]</scope>
    <source>
        <strain evidence="3 4">IMCC25680</strain>
    </source>
</reference>
<sequence>MGLLFTLARAERITACGGENEWPPSSYYDRQQPERVVGYSPDVLRAALKGSDYQLNVILLPWARCLALAKSGAGVHIVMGATRSLEREAQYGISQPYLELNPQVYYLADRYPAGARIRQREDLVGVKVCGLLGFNYSYLGLDPAQLDTGATDYASLIAKLRAGRCEVFVENTEVVSGFRKLLHAALSDPQLRKASLQGLPTLSASFLVSRNVPNAVDLLQTLDRGIQRLRQQGELKRLLKPHVEAE</sequence>
<feature type="domain" description="Solute-binding protein family 3/N-terminal" evidence="2">
    <location>
        <begin position="12"/>
        <end position="246"/>
    </location>
</feature>
<accession>A0A847SAE4</accession>
<dbReference type="Pfam" id="PF00497">
    <property type="entry name" value="SBP_bac_3"/>
    <property type="match status" value="1"/>
</dbReference>
<organism evidence="3 4">
    <name type="scientific">Leeia aquatica</name>
    <dbReference type="NCBI Taxonomy" id="2725557"/>
    <lineage>
        <taxon>Bacteria</taxon>
        <taxon>Pseudomonadati</taxon>
        <taxon>Pseudomonadota</taxon>
        <taxon>Betaproteobacteria</taxon>
        <taxon>Neisseriales</taxon>
        <taxon>Leeiaceae</taxon>
        <taxon>Leeia</taxon>
    </lineage>
</organism>
<name>A0A847SAE4_9NEIS</name>
<dbReference type="SMART" id="SM00062">
    <property type="entry name" value="PBPb"/>
    <property type="match status" value="1"/>
</dbReference>
<evidence type="ECO:0000259" key="2">
    <source>
        <dbReference type="SMART" id="SM00062"/>
    </source>
</evidence>